<dbReference type="InterPro" id="IPR001810">
    <property type="entry name" value="F-box_dom"/>
</dbReference>
<dbReference type="InterPro" id="IPR036047">
    <property type="entry name" value="F-box-like_dom_sf"/>
</dbReference>
<organism evidence="3">
    <name type="scientific">Orpheovirus IHUMI-LCC2</name>
    <dbReference type="NCBI Taxonomy" id="2023057"/>
    <lineage>
        <taxon>Viruses</taxon>
        <taxon>Varidnaviria</taxon>
        <taxon>Bamfordvirae</taxon>
        <taxon>Nucleocytoviricota</taxon>
        <taxon>Megaviricetes</taxon>
        <taxon>Pimascovirales</taxon>
        <taxon>Ocovirineae</taxon>
        <taxon>Orpheoviridae</taxon>
        <taxon>Alphaorpheovirus</taxon>
        <taxon>Alphaorpheovirus massiliense</taxon>
    </lineage>
</organism>
<dbReference type="Pfam" id="PF12937">
    <property type="entry name" value="F-box-like"/>
    <property type="match status" value="1"/>
</dbReference>
<dbReference type="GeneID" id="35382677"/>
<evidence type="ECO:0000256" key="1">
    <source>
        <dbReference type="SAM" id="Phobius"/>
    </source>
</evidence>
<name>A0A2I2L5C6_9VIRU</name>
<protein>
    <submittedName>
        <fullName evidence="3">F-box domain-containing protein</fullName>
    </submittedName>
</protein>
<dbReference type="SUPFAM" id="SSF81383">
    <property type="entry name" value="F-box domain"/>
    <property type="match status" value="1"/>
</dbReference>
<feature type="domain" description="F-box" evidence="2">
    <location>
        <begin position="1"/>
        <end position="44"/>
    </location>
</feature>
<proteinExistence type="predicted"/>
<dbReference type="PROSITE" id="PS50181">
    <property type="entry name" value="FBOX"/>
    <property type="match status" value="1"/>
</dbReference>
<keyword evidence="1" id="KW-0812">Transmembrane</keyword>
<keyword evidence="1" id="KW-0472">Membrane</keyword>
<reference evidence="3" key="1">
    <citation type="submission" date="2017-08" db="EMBL/GenBank/DDBJ databases">
        <authorList>
            <consortium name="Urmite Genomes"/>
        </authorList>
    </citation>
    <scope>NUCLEOTIDE SEQUENCE [LARGE SCALE GENOMIC DNA]</scope>
    <source>
        <strain evidence="3">IHUMI-LCC2</strain>
    </source>
</reference>
<accession>A0A2I2L5C6</accession>
<keyword evidence="1" id="KW-1133">Transmembrane helix</keyword>
<evidence type="ECO:0000259" key="2">
    <source>
        <dbReference type="PROSITE" id="PS50181"/>
    </source>
</evidence>
<sequence length="240" mass="28459">MEYIPNETKCQILSNLCAKDCGVLSCVNKDLGTLSNSDYIWRRFMPKNCKVENNYKGYIINIYNNYKKGCNVQLPQITKYIILSFLVLTSITIFSDNITFEREYIHTHHIRNFISDYIDFIKLCATFIRDRSQDNVILSMDKYQYIECIHKNNCPSIDETQTNILGLVLLFILYVVSYAILSIPYILLLITHKIIIYKASLCMYNFVRFFTVYYIIKRFVGAKKKYKQLMEVRKRIHNMM</sequence>
<feature type="transmembrane region" description="Helical" evidence="1">
    <location>
        <begin position="164"/>
        <end position="188"/>
    </location>
</feature>
<evidence type="ECO:0000313" key="3">
    <source>
        <dbReference type="EMBL" id="SNW62748.1"/>
    </source>
</evidence>
<dbReference type="EMBL" id="LT906555">
    <property type="protein sequence ID" value="SNW62748.1"/>
    <property type="molecule type" value="Genomic_DNA"/>
</dbReference>
<evidence type="ECO:0000313" key="4">
    <source>
        <dbReference type="Proteomes" id="UP000236316"/>
    </source>
</evidence>
<dbReference type="KEGG" id="vg:35382677"/>
<dbReference type="Proteomes" id="UP000236316">
    <property type="component" value="Segment"/>
</dbReference>
<feature type="transmembrane region" description="Helical" evidence="1">
    <location>
        <begin position="194"/>
        <end position="216"/>
    </location>
</feature>
<dbReference type="RefSeq" id="YP_009449050.1">
    <property type="nucleotide sequence ID" value="NC_036594.1"/>
</dbReference>
<keyword evidence="4" id="KW-1185">Reference proteome</keyword>
<gene>
    <name evidence="3" type="ORF">ORPV_844</name>
</gene>